<keyword evidence="2" id="KW-0472">Membrane</keyword>
<evidence type="ECO:0000256" key="2">
    <source>
        <dbReference type="SAM" id="Phobius"/>
    </source>
</evidence>
<dbReference type="EMBL" id="QGDI01000001">
    <property type="protein sequence ID" value="PWJ15380.1"/>
    <property type="molecule type" value="Genomic_DNA"/>
</dbReference>
<sequence length="191" mass="21687">MKLREIILDFTSLLDVTMIILFFFVLYSGIDAENATEKAKAAETSYTEMQEQNEKEQMEWRQKADEEWECILTADANAGKNQQALSAYNDGKGITFNLHEVEKGDVWTLSVLSGNKRIGEISSDESRELKDKLKEMLKKAGYSPEDVIISTLTFNGNDFGTEAAVPTVERAIMSIQREYKDLYFTTINISK</sequence>
<name>A0A315Y423_RUMFL</name>
<evidence type="ECO:0000313" key="3">
    <source>
        <dbReference type="EMBL" id="PWJ15380.1"/>
    </source>
</evidence>
<protein>
    <recommendedName>
        <fullName evidence="5">Biopolymer transport protein ExbD/TolR</fullName>
    </recommendedName>
</protein>
<feature type="coiled-coil region" evidence="1">
    <location>
        <begin position="32"/>
        <end position="59"/>
    </location>
</feature>
<dbReference type="AlphaFoldDB" id="A0A315Y423"/>
<keyword evidence="1" id="KW-0175">Coiled coil</keyword>
<keyword evidence="2" id="KW-0812">Transmembrane</keyword>
<dbReference type="OrthoDB" id="1821134at2"/>
<evidence type="ECO:0000313" key="4">
    <source>
        <dbReference type="Proteomes" id="UP000245720"/>
    </source>
</evidence>
<dbReference type="RefSeq" id="WP_109725183.1">
    <property type="nucleotide sequence ID" value="NZ_QGDI01000001.1"/>
</dbReference>
<feature type="transmembrane region" description="Helical" evidence="2">
    <location>
        <begin position="12"/>
        <end position="30"/>
    </location>
</feature>
<dbReference type="Proteomes" id="UP000245720">
    <property type="component" value="Unassembled WGS sequence"/>
</dbReference>
<proteinExistence type="predicted"/>
<accession>A0A315Y423</accession>
<comment type="caution">
    <text evidence="3">The sequence shown here is derived from an EMBL/GenBank/DDBJ whole genome shotgun (WGS) entry which is preliminary data.</text>
</comment>
<keyword evidence="2" id="KW-1133">Transmembrane helix</keyword>
<organism evidence="3 4">
    <name type="scientific">Ruminococcus flavefaciens</name>
    <dbReference type="NCBI Taxonomy" id="1265"/>
    <lineage>
        <taxon>Bacteria</taxon>
        <taxon>Bacillati</taxon>
        <taxon>Bacillota</taxon>
        <taxon>Clostridia</taxon>
        <taxon>Eubacteriales</taxon>
        <taxon>Oscillospiraceae</taxon>
        <taxon>Ruminococcus</taxon>
    </lineage>
</organism>
<evidence type="ECO:0008006" key="5">
    <source>
        <dbReference type="Google" id="ProtNLM"/>
    </source>
</evidence>
<gene>
    <name evidence="3" type="ORF">IE37_00275</name>
</gene>
<reference evidence="3 4" key="1">
    <citation type="submission" date="2018-05" db="EMBL/GenBank/DDBJ databases">
        <title>The Hungate 1000. A catalogue of reference genomes from the rumen microbiome.</title>
        <authorList>
            <person name="Kelly W."/>
        </authorList>
    </citation>
    <scope>NUCLEOTIDE SEQUENCE [LARGE SCALE GENOMIC DNA]</scope>
    <source>
        <strain evidence="3 4">SAb67</strain>
    </source>
</reference>
<evidence type="ECO:0000256" key="1">
    <source>
        <dbReference type="SAM" id="Coils"/>
    </source>
</evidence>